<name>A0ABD0VXQ8_UMBPY</name>
<reference evidence="1 2" key="1">
    <citation type="submission" date="2024-06" db="EMBL/GenBank/DDBJ databases">
        <authorList>
            <person name="Pan Q."/>
            <person name="Wen M."/>
            <person name="Jouanno E."/>
            <person name="Zahm M."/>
            <person name="Klopp C."/>
            <person name="Cabau C."/>
            <person name="Louis A."/>
            <person name="Berthelot C."/>
            <person name="Parey E."/>
            <person name="Roest Crollius H."/>
            <person name="Montfort J."/>
            <person name="Robinson-Rechavi M."/>
            <person name="Bouchez O."/>
            <person name="Lampietro C."/>
            <person name="Lopez Roques C."/>
            <person name="Donnadieu C."/>
            <person name="Postlethwait J."/>
            <person name="Bobe J."/>
            <person name="Verreycken H."/>
            <person name="Guiguen Y."/>
        </authorList>
    </citation>
    <scope>NUCLEOTIDE SEQUENCE [LARGE SCALE GENOMIC DNA]</scope>
    <source>
        <strain evidence="1">Up_M1</strain>
        <tissue evidence="1">Testis</tissue>
    </source>
</reference>
<protein>
    <recommendedName>
        <fullName evidence="3">Reverse transcriptase</fullName>
    </recommendedName>
</protein>
<evidence type="ECO:0000313" key="1">
    <source>
        <dbReference type="EMBL" id="KAL0962490.1"/>
    </source>
</evidence>
<sequence length="166" mass="18881">MLALARDAQASEFQLLHKIVTETPQRMHLKSRRPFATHAHELLHTTPADICKAACVKAKWRDQWKSAEPSRLHLYVEDSTDVPGRLLPRKQWTILNRLRTGVGCFGAAMMKWGIVDSARCECGDPLQTVEHILTSCPIYRPPHGERGLIELDHRTLVWLASTELKV</sequence>
<proteinExistence type="predicted"/>
<evidence type="ECO:0008006" key="3">
    <source>
        <dbReference type="Google" id="ProtNLM"/>
    </source>
</evidence>
<organism evidence="1 2">
    <name type="scientific">Umbra pygmaea</name>
    <name type="common">Eastern mudminnow</name>
    <dbReference type="NCBI Taxonomy" id="75934"/>
    <lineage>
        <taxon>Eukaryota</taxon>
        <taxon>Metazoa</taxon>
        <taxon>Chordata</taxon>
        <taxon>Craniata</taxon>
        <taxon>Vertebrata</taxon>
        <taxon>Euteleostomi</taxon>
        <taxon>Actinopterygii</taxon>
        <taxon>Neopterygii</taxon>
        <taxon>Teleostei</taxon>
        <taxon>Protacanthopterygii</taxon>
        <taxon>Esociformes</taxon>
        <taxon>Umbridae</taxon>
        <taxon>Umbra</taxon>
    </lineage>
</organism>
<dbReference type="Proteomes" id="UP001557470">
    <property type="component" value="Unassembled WGS sequence"/>
</dbReference>
<keyword evidence="2" id="KW-1185">Reference proteome</keyword>
<comment type="caution">
    <text evidence="1">The sequence shown here is derived from an EMBL/GenBank/DDBJ whole genome shotgun (WGS) entry which is preliminary data.</text>
</comment>
<dbReference type="AlphaFoldDB" id="A0ABD0VXQ8"/>
<evidence type="ECO:0000313" key="2">
    <source>
        <dbReference type="Proteomes" id="UP001557470"/>
    </source>
</evidence>
<accession>A0ABD0VXQ8</accession>
<dbReference type="EMBL" id="JAGEUA010000011">
    <property type="protein sequence ID" value="KAL0962490.1"/>
    <property type="molecule type" value="Genomic_DNA"/>
</dbReference>
<gene>
    <name evidence="1" type="ORF">UPYG_G00340690</name>
</gene>